<dbReference type="GO" id="GO:0006508">
    <property type="term" value="P:proteolysis"/>
    <property type="evidence" value="ECO:0007669"/>
    <property type="project" value="UniProtKB-KW"/>
</dbReference>
<proteinExistence type="evidence at transcript level"/>
<sequence>MFAIFQCVFLSGLFMRVTDSAPSPGIVVYPRLLEARGLDAEKMLYVQDDIVLRLQKTSVLSESFVFRENLDGTRVDKIMNGKELEANMYHDRSRMASVTLEEKAGGVEVKGILSETLRIAPLPLSARSEDGHIPHEILQLEQRHRGRGKFQARSGLQHNDFFHAELKIVVDDNHRSAFGSDQDLVEYLAICMKLVNIRYEDTSDPTVQFLLTTVEVADPRFDEVFFSYDVECPSRSTKTYMDPV</sequence>
<keyword evidence="2" id="KW-0482">Metalloprotease</keyword>
<dbReference type="GO" id="GO:0008237">
    <property type="term" value="F:metallopeptidase activity"/>
    <property type="evidence" value="ECO:0007669"/>
    <property type="project" value="UniProtKB-KW"/>
</dbReference>
<protein>
    <submittedName>
        <fullName evidence="2">Putative tick metalloprotease</fullName>
    </submittedName>
</protein>
<evidence type="ECO:0000256" key="1">
    <source>
        <dbReference type="SAM" id="SignalP"/>
    </source>
</evidence>
<feature type="signal peptide" evidence="1">
    <location>
        <begin position="1"/>
        <end position="20"/>
    </location>
</feature>
<dbReference type="EMBL" id="GANP01013342">
    <property type="protein sequence ID" value="JAB71126.1"/>
    <property type="molecule type" value="mRNA"/>
</dbReference>
<name>V5ICP2_IXORI</name>
<keyword evidence="2" id="KW-0378">Hydrolase</keyword>
<accession>V5ICP2</accession>
<keyword evidence="1" id="KW-0732">Signal</keyword>
<dbReference type="AlphaFoldDB" id="V5ICP2"/>
<reference evidence="2" key="1">
    <citation type="journal article" date="2015" name="Sci. Rep.">
        <title>Tissue- and time-dependent transcription in Ixodes ricinus salivary glands and midguts when blood feeding on the vertebrate host.</title>
        <authorList>
            <person name="Kotsyfakis M."/>
            <person name="Schwarz A."/>
            <person name="Erhart J."/>
            <person name="Ribeiro J.M."/>
        </authorList>
    </citation>
    <scope>NUCLEOTIDE SEQUENCE</scope>
    <source>
        <tissue evidence="2">Salivary gland and midgut</tissue>
    </source>
</reference>
<evidence type="ECO:0000313" key="2">
    <source>
        <dbReference type="EMBL" id="JAB71126.1"/>
    </source>
</evidence>
<feature type="chain" id="PRO_5004738662" evidence="1">
    <location>
        <begin position="21"/>
        <end position="244"/>
    </location>
</feature>
<keyword evidence="2" id="KW-0645">Protease</keyword>
<organism evidence="2">
    <name type="scientific">Ixodes ricinus</name>
    <name type="common">Common tick</name>
    <name type="synonym">Acarus ricinus</name>
    <dbReference type="NCBI Taxonomy" id="34613"/>
    <lineage>
        <taxon>Eukaryota</taxon>
        <taxon>Metazoa</taxon>
        <taxon>Ecdysozoa</taxon>
        <taxon>Arthropoda</taxon>
        <taxon>Chelicerata</taxon>
        <taxon>Arachnida</taxon>
        <taxon>Acari</taxon>
        <taxon>Parasitiformes</taxon>
        <taxon>Ixodida</taxon>
        <taxon>Ixodoidea</taxon>
        <taxon>Ixodidae</taxon>
        <taxon>Ixodinae</taxon>
        <taxon>Ixodes</taxon>
    </lineage>
</organism>